<accession>A0ABR2Z884</accession>
<dbReference type="SUPFAM" id="SSF81383">
    <property type="entry name" value="F-box domain"/>
    <property type="match status" value="1"/>
</dbReference>
<feature type="non-terminal residue" evidence="2">
    <location>
        <position position="243"/>
    </location>
</feature>
<sequence length="243" mass="27736">MSTKKSTKRLPSEVLHDIFSENFADSWILIMSHNGDAELVQDGLTQKLASSDLRKLSQVSRQWRSIAHDLRVWQKVVIHHYDPITGNLNQSRMAKNVGKLQQLIDLADERERGLDVTLKVWSRRRNPAPFPALELLMSSTFGWRSFQFIATPDVNMGLTCYFMDIVRPKIEGIAMLGMVINDYDAVGRTETMQDLVERVESASLSLQYEEQAFQRAELELTDLELGNLESLSVWVHAQSVDLT</sequence>
<feature type="domain" description="F-box" evidence="1">
    <location>
        <begin position="9"/>
        <end position="78"/>
    </location>
</feature>
<dbReference type="InterPro" id="IPR001810">
    <property type="entry name" value="F-box_dom"/>
</dbReference>
<gene>
    <name evidence="2" type="ORF">AAF712_015549</name>
</gene>
<comment type="caution">
    <text evidence="2">The sequence shown here is derived from an EMBL/GenBank/DDBJ whole genome shotgun (WGS) entry which is preliminary data.</text>
</comment>
<dbReference type="Proteomes" id="UP001437256">
    <property type="component" value="Unassembled WGS sequence"/>
</dbReference>
<organism evidence="2 3">
    <name type="scientific">Marasmius tenuissimus</name>
    <dbReference type="NCBI Taxonomy" id="585030"/>
    <lineage>
        <taxon>Eukaryota</taxon>
        <taxon>Fungi</taxon>
        <taxon>Dikarya</taxon>
        <taxon>Basidiomycota</taxon>
        <taxon>Agaricomycotina</taxon>
        <taxon>Agaricomycetes</taxon>
        <taxon>Agaricomycetidae</taxon>
        <taxon>Agaricales</taxon>
        <taxon>Marasmiineae</taxon>
        <taxon>Marasmiaceae</taxon>
        <taxon>Marasmius</taxon>
    </lineage>
</organism>
<keyword evidence="3" id="KW-1185">Reference proteome</keyword>
<evidence type="ECO:0000313" key="2">
    <source>
        <dbReference type="EMBL" id="KAL0057806.1"/>
    </source>
</evidence>
<dbReference type="InterPro" id="IPR036047">
    <property type="entry name" value="F-box-like_dom_sf"/>
</dbReference>
<dbReference type="Pfam" id="PF12937">
    <property type="entry name" value="F-box-like"/>
    <property type="match status" value="1"/>
</dbReference>
<reference evidence="2 3" key="1">
    <citation type="submission" date="2024-05" db="EMBL/GenBank/DDBJ databases">
        <title>A draft genome resource for the thread blight pathogen Marasmius tenuissimus strain MS-2.</title>
        <authorList>
            <person name="Yulfo-Soto G.E."/>
            <person name="Baruah I.K."/>
            <person name="Amoako-Attah I."/>
            <person name="Bukari Y."/>
            <person name="Meinhardt L.W."/>
            <person name="Bailey B.A."/>
            <person name="Cohen S.P."/>
        </authorList>
    </citation>
    <scope>NUCLEOTIDE SEQUENCE [LARGE SCALE GENOMIC DNA]</scope>
    <source>
        <strain evidence="2 3">MS-2</strain>
    </source>
</reference>
<dbReference type="Gene3D" id="1.20.1280.50">
    <property type="match status" value="1"/>
</dbReference>
<evidence type="ECO:0000259" key="1">
    <source>
        <dbReference type="Pfam" id="PF12937"/>
    </source>
</evidence>
<evidence type="ECO:0000313" key="3">
    <source>
        <dbReference type="Proteomes" id="UP001437256"/>
    </source>
</evidence>
<name>A0ABR2Z884_9AGAR</name>
<dbReference type="EMBL" id="JBBXMP010000432">
    <property type="protein sequence ID" value="KAL0057806.1"/>
    <property type="molecule type" value="Genomic_DNA"/>
</dbReference>
<proteinExistence type="predicted"/>
<protein>
    <recommendedName>
        <fullName evidence="1">F-box domain-containing protein</fullName>
    </recommendedName>
</protein>